<dbReference type="EMBL" id="AB716322">
    <property type="protein sequence ID" value="BAM15218.1"/>
    <property type="molecule type" value="Genomic_DNA"/>
</dbReference>
<name>I2FJN3_9ZZZZ</name>
<sequence length="45" mass="4785">MESGEEKRNAKVGPNPACALSRPTMIGIVEQLQNGVKAPRPAPIK</sequence>
<evidence type="ECO:0000313" key="1">
    <source>
        <dbReference type="EMBL" id="BAM15218.1"/>
    </source>
</evidence>
<proteinExistence type="predicted"/>
<dbReference type="AlphaFoldDB" id="I2FJN3"/>
<accession>I2FJN3</accession>
<protein>
    <submittedName>
        <fullName evidence="1">Uncharacterized protein</fullName>
    </submittedName>
</protein>
<reference evidence="1" key="1">
    <citation type="submission" date="2012-05" db="EMBL/GenBank/DDBJ databases">
        <title>Distribution of dehalogenation activities and characterization of organohalide-responsive genes in marine subsurface sediments of the Nankai Trough plate-subduction zone.</title>
        <authorList>
            <person name="Futagami T."/>
            <person name="Morono Y."/>
            <person name="Terada T."/>
            <person name="Kaksonen A.H."/>
            <person name="Inagaki F."/>
        </authorList>
    </citation>
    <scope>NUCLEOTIDE SEQUENCE</scope>
</reference>
<organism evidence="1">
    <name type="scientific">uncultured microorganism</name>
    <dbReference type="NCBI Taxonomy" id="358574"/>
    <lineage>
        <taxon>unclassified sequences</taxon>
        <taxon>environmental samples</taxon>
    </lineage>
</organism>